<keyword evidence="1" id="KW-0723">Serine/threonine-protein kinase</keyword>
<keyword evidence="4" id="KW-0418">Kinase</keyword>
<evidence type="ECO:0000256" key="3">
    <source>
        <dbReference type="ARBA" id="ARBA00022741"/>
    </source>
</evidence>
<evidence type="ECO:0000256" key="2">
    <source>
        <dbReference type="ARBA" id="ARBA00022679"/>
    </source>
</evidence>
<evidence type="ECO:0000259" key="9">
    <source>
        <dbReference type="PROSITE" id="PS51285"/>
    </source>
</evidence>
<dbReference type="GO" id="GO:0005952">
    <property type="term" value="C:cAMP-dependent protein kinase complex"/>
    <property type="evidence" value="ECO:0007669"/>
    <property type="project" value="TreeGrafter"/>
</dbReference>
<dbReference type="InterPro" id="IPR000961">
    <property type="entry name" value="AGC-kinase_C"/>
</dbReference>
<dbReference type="GO" id="GO:0005524">
    <property type="term" value="F:ATP binding"/>
    <property type="evidence" value="ECO:0007669"/>
    <property type="project" value="UniProtKB-UniRule"/>
</dbReference>
<feature type="region of interest" description="Disordered" evidence="7">
    <location>
        <begin position="446"/>
        <end position="523"/>
    </location>
</feature>
<evidence type="ECO:0000259" key="8">
    <source>
        <dbReference type="PROSITE" id="PS50011"/>
    </source>
</evidence>
<dbReference type="FunFam" id="1.10.510.10:FF:000005">
    <property type="entry name" value="cAMP-dependent protein kinase catalytic subunit alpha"/>
    <property type="match status" value="1"/>
</dbReference>
<dbReference type="EMBL" id="CAKASE010000057">
    <property type="protein sequence ID" value="CAG9567042.1"/>
    <property type="molecule type" value="Genomic_DNA"/>
</dbReference>
<keyword evidence="5 6" id="KW-0067">ATP-binding</keyword>
<name>A0A8J2QPS8_9NEOP</name>
<feature type="compositionally biased region" description="Basic and acidic residues" evidence="7">
    <location>
        <begin position="467"/>
        <end position="476"/>
    </location>
</feature>
<dbReference type="Pfam" id="PF00069">
    <property type="entry name" value="Pkinase"/>
    <property type="match status" value="1"/>
</dbReference>
<evidence type="ECO:0000313" key="10">
    <source>
        <dbReference type="EMBL" id="CAG9567042.1"/>
    </source>
</evidence>
<evidence type="ECO:0000313" key="11">
    <source>
        <dbReference type="Proteomes" id="UP000789524"/>
    </source>
</evidence>
<feature type="region of interest" description="Disordered" evidence="7">
    <location>
        <begin position="611"/>
        <end position="633"/>
    </location>
</feature>
<dbReference type="Gene3D" id="1.10.510.10">
    <property type="entry name" value="Transferase(Phosphotransferase) domain 1"/>
    <property type="match status" value="1"/>
</dbReference>
<dbReference type="InterPro" id="IPR017441">
    <property type="entry name" value="Protein_kinase_ATP_BS"/>
</dbReference>
<keyword evidence="2" id="KW-0808">Transferase</keyword>
<dbReference type="InterPro" id="IPR000719">
    <property type="entry name" value="Prot_kinase_dom"/>
</dbReference>
<dbReference type="InterPro" id="IPR013087">
    <property type="entry name" value="Znf_C2H2_type"/>
</dbReference>
<dbReference type="PROSITE" id="PS00107">
    <property type="entry name" value="PROTEIN_KINASE_ATP"/>
    <property type="match status" value="1"/>
</dbReference>
<gene>
    <name evidence="10" type="ORF">DCHRY22_LOCUS7589</name>
</gene>
<feature type="binding site" evidence="6">
    <location>
        <position position="1868"/>
    </location>
    <ligand>
        <name>ATP</name>
        <dbReference type="ChEBI" id="CHEBI:30616"/>
    </ligand>
</feature>
<evidence type="ECO:0000256" key="1">
    <source>
        <dbReference type="ARBA" id="ARBA00022527"/>
    </source>
</evidence>
<evidence type="ECO:0000256" key="7">
    <source>
        <dbReference type="SAM" id="MobiDB-lite"/>
    </source>
</evidence>
<accession>A0A8J2QPS8</accession>
<evidence type="ECO:0000256" key="4">
    <source>
        <dbReference type="ARBA" id="ARBA00022777"/>
    </source>
</evidence>
<evidence type="ECO:0000256" key="5">
    <source>
        <dbReference type="ARBA" id="ARBA00022840"/>
    </source>
</evidence>
<reference evidence="10" key="1">
    <citation type="submission" date="2021-09" db="EMBL/GenBank/DDBJ databases">
        <authorList>
            <person name="Martin H S."/>
        </authorList>
    </citation>
    <scope>NUCLEOTIDE SEQUENCE</scope>
</reference>
<dbReference type="SUPFAM" id="SSF56112">
    <property type="entry name" value="Protein kinase-like (PK-like)"/>
    <property type="match status" value="1"/>
</dbReference>
<sequence>MESTKLLKNDAPEVLVLPPNILEKLGIDLGNIQPCSNGTNSNSGISGQSEDICVTDINRPDDVPGKNNDGQCDGSSILETANLMKASVFLSPTFTNLKATNGLNDLEFNNFDNAIATIECNVSKPLKSNSPKRNGVINVSVDNKLNNSEPVQNNNVKGKQQNSKNKIKIISEEVIPSEKIKDLITSEIPISKNLVSVPINTKITKKVTNIKNGPASVLLSKEKNNNDFKDNNDKPFNDCKVKENKVPNINNGIQGKSDKSIKFQIDNDGLKLSKEISLGSNTNKDIITNNNYEEKFSDENQDLVKNCEKDLKISFEQQDEHVTSSSEEIVTVIHVINEDVDEADANFGYFFYYDKDDDYQHIHYWEQKGAECSLDTLLSIYEERKVYDVNIKEPDYNIIETVKENDKEQNSTDVCNICWKSVNSDIENEELVEINKKAEIHQISQSIESQTKNTDEGKKNKLLHSQDVNRDLEDVSSRCSKSNSSVTTQNKNRKRTIDDIEDGSMNELKSTNKFRRRSNRNSVRNNVTSEENIADEPKLVKTTENVSSEKTYKNILRETKFVYGSKKRSVVNEIKTFSDVKTNNSELNSTIDCDNKSTSEQNIDTKLNEVTNENHHKTAKKRNNSMSINDVNPEEAKKKKIDDVIENRNILCGLCKATVGTSEWDSHVRDHCYIAWEEGQKFDFNNELLCDRLKQYLNDNGKLVCVICDKVIKRVKKFLSHVEGCILYGQLEKSDDLKRDLSRSSKHIVCGVCKTQVSKSLWIEHIAKEHNYMAWRDGDKVLDIRDEEAVNKHLNILACDVKKFECKSCGTKRKADSFLKHIQKCEKLDEEMDTTDYSSGTKDETSVTCGVCQNVMLANEWQNHQFTEHKYLAWKAGEQELDLNDTEDVYTHLYNLSKDLGGLLCSKCGCRRKYVNSYLKHIEKCDGEENPNCTLDSTMNESNMSVNKTLEDDVIGDLEGIVRCGVCSKEIERKQWENHIKKEHSYKAWQDGQTPVNLNDEEDVYNHLYAMSKKYNGLVCNNCGTNRKYVKSFLQHIESCTSQDSIITEEVLKNETCKCGVCGEEIQSKMWKTHAMKTHYNVAWLEQQTPIDSNNVTVVEKCLREYKQVYNKFVCNVCGINRASAVGFFAHVLQCGKTEEEIDKHRGVCDVCNNKYLLIYKNQHMSMHRDQEYAKQKKLELQVEKEEKQNQQKHSGTLPEKRQAAERARHVIEKYKKQYKYNCPTCDFGGDSEEDLKNHTCSKTKYNFSESEDSLQLSSEQESEDSDANSELLDEELEKPQKNNSKKKKPTDPNPATSLLPFPVKNTQAYLAESAEDFREKFLTSDVLYPQWRTCEYEVVSDELLTNYLPTLEESCNIQIQNDEWIILKKFESINDHKWVSASFTGGCIQCVSWCPPHVSDAEDALGHVLSAAVHASPDPPRLASHTCYTHHAMLQLWDYGDMRTKPNFALGIALDFGTIGAKDWCPSGTRDMLNEESTTFKRLGLLSIACSNGSAYILSVPYPSSITAGEKKIFKLKPVAELRLTRGDRRKYQATAINWPAQKGHSTIVVGYSDGTTASYNLSCDSPLLTETEDGVKIFYPYQDERTHNSCVTAVTSFPSSGVSFPAGSSSATGGSRSVCRDAGRGCRSAVTATSTCFMPHWPDLLLAGNDAIVYQAPNVLSWVGSGRRLGSQQACAGCNTCGRVALVAPPAVRLVTTHPVHHDLNKITVAVLQMKPLVDKKSKQKNDELATRLEPVTYEDAVKKYGVELKLADRSDKSYLQQSNKPRDHYPERFPLTDVPAMAFNLSPKQHKKLAIAIHSVPTCDLCRFASSTEEQESTATESEYSEEEKEYELEDLQILKTIGTGTFGRVCLCRDKAADEYLAMKILSMADVIRLKQVDHVMNEKSILAEINHPFIVNLRWWTHDDSCIYMLFDYVCGGELFSYLRNAGRFSNSIGNFYAAEIVSALEYLHARNIVYRDLKPENLLLAKDGHLKITDFGFAKKLTDRTWTLCGTPEYLAPEIIQSKGHNKAVDWWALGVLIYEMLVGYPPFYDDNPFGIYEKILNGRVDWPRHLDQVAKDIIKKLLIQDRTKRLGNMKCGSEDVKRHRWFKHIDWADVFMKKLQPPIVPSVSYEGDTSNFDEYPETDWKAVRSLDPEELKLFANF</sequence>
<dbReference type="GO" id="GO:0005829">
    <property type="term" value="C:cytosol"/>
    <property type="evidence" value="ECO:0007669"/>
    <property type="project" value="TreeGrafter"/>
</dbReference>
<evidence type="ECO:0000256" key="6">
    <source>
        <dbReference type="PROSITE-ProRule" id="PRU10141"/>
    </source>
</evidence>
<dbReference type="GO" id="GO:0004691">
    <property type="term" value="F:cAMP-dependent protein kinase activity"/>
    <property type="evidence" value="ECO:0007669"/>
    <property type="project" value="TreeGrafter"/>
</dbReference>
<dbReference type="PROSITE" id="PS00108">
    <property type="entry name" value="PROTEIN_KINASE_ST"/>
    <property type="match status" value="1"/>
</dbReference>
<dbReference type="Proteomes" id="UP000789524">
    <property type="component" value="Unassembled WGS sequence"/>
</dbReference>
<organism evidence="10 11">
    <name type="scientific">Danaus chrysippus</name>
    <name type="common">African queen</name>
    <dbReference type="NCBI Taxonomy" id="151541"/>
    <lineage>
        <taxon>Eukaryota</taxon>
        <taxon>Metazoa</taxon>
        <taxon>Ecdysozoa</taxon>
        <taxon>Arthropoda</taxon>
        <taxon>Hexapoda</taxon>
        <taxon>Insecta</taxon>
        <taxon>Pterygota</taxon>
        <taxon>Neoptera</taxon>
        <taxon>Endopterygota</taxon>
        <taxon>Lepidoptera</taxon>
        <taxon>Glossata</taxon>
        <taxon>Ditrysia</taxon>
        <taxon>Papilionoidea</taxon>
        <taxon>Nymphalidae</taxon>
        <taxon>Danainae</taxon>
        <taxon>Danaini</taxon>
        <taxon>Danaina</taxon>
        <taxon>Danaus</taxon>
        <taxon>Anosia</taxon>
    </lineage>
</organism>
<feature type="domain" description="Protein kinase" evidence="8">
    <location>
        <begin position="1839"/>
        <end position="2093"/>
    </location>
</feature>
<feature type="domain" description="AGC-kinase C-terminal" evidence="9">
    <location>
        <begin position="2094"/>
        <end position="2148"/>
    </location>
</feature>
<keyword evidence="3 6" id="KW-0547">Nucleotide-binding</keyword>
<dbReference type="PROSITE" id="PS50011">
    <property type="entry name" value="PROTEIN_KINASE_DOM"/>
    <property type="match status" value="1"/>
</dbReference>
<dbReference type="PANTHER" id="PTHR24353:SF37">
    <property type="entry name" value="CAMP-DEPENDENT PROTEIN KINASE CATALYTIC SUBUNIT PRKX"/>
    <property type="match status" value="1"/>
</dbReference>
<keyword evidence="11" id="KW-1185">Reference proteome</keyword>
<dbReference type="SMART" id="SM00220">
    <property type="entry name" value="S_TKc"/>
    <property type="match status" value="1"/>
</dbReference>
<proteinExistence type="predicted"/>
<dbReference type="SMART" id="SM00355">
    <property type="entry name" value="ZnF_C2H2"/>
    <property type="match status" value="8"/>
</dbReference>
<protein>
    <submittedName>
        <fullName evidence="10">(African queen) hypothetical protein</fullName>
    </submittedName>
</protein>
<dbReference type="OrthoDB" id="4703at2759"/>
<dbReference type="SMART" id="SM00133">
    <property type="entry name" value="S_TK_X"/>
    <property type="match status" value="1"/>
</dbReference>
<dbReference type="InterPro" id="IPR011009">
    <property type="entry name" value="Kinase-like_dom_sf"/>
</dbReference>
<comment type="caution">
    <text evidence="10">The sequence shown here is derived from an EMBL/GenBank/DDBJ whole genome shotgun (WGS) entry which is preliminary data.</text>
</comment>
<dbReference type="PROSITE" id="PS51285">
    <property type="entry name" value="AGC_KINASE_CTER"/>
    <property type="match status" value="1"/>
</dbReference>
<dbReference type="GO" id="GO:0007476">
    <property type="term" value="P:imaginal disc-derived wing morphogenesis"/>
    <property type="evidence" value="ECO:0007669"/>
    <property type="project" value="UniProtKB-ARBA"/>
</dbReference>
<feature type="region of interest" description="Disordered" evidence="7">
    <location>
        <begin position="1252"/>
        <end position="1300"/>
    </location>
</feature>
<dbReference type="Gene3D" id="3.30.200.20">
    <property type="entry name" value="Phosphorylase Kinase, domain 1"/>
    <property type="match status" value="1"/>
</dbReference>
<dbReference type="PANTHER" id="PTHR24353">
    <property type="entry name" value="CYCLIC NUCLEOTIDE-DEPENDENT PROTEIN KINASE"/>
    <property type="match status" value="1"/>
</dbReference>
<feature type="region of interest" description="Disordered" evidence="7">
    <location>
        <begin position="1181"/>
        <end position="1206"/>
    </location>
</feature>
<dbReference type="InterPro" id="IPR008271">
    <property type="entry name" value="Ser/Thr_kinase_AS"/>
</dbReference>
<feature type="compositionally biased region" description="Acidic residues" evidence="7">
    <location>
        <begin position="1261"/>
        <end position="1277"/>
    </location>
</feature>
<feature type="compositionally biased region" description="Basic and acidic residues" evidence="7">
    <location>
        <begin position="1181"/>
        <end position="1190"/>
    </location>
</feature>